<reference evidence="2 3" key="2">
    <citation type="submission" date="2018-11" db="EMBL/GenBank/DDBJ databases">
        <authorList>
            <consortium name="Pathogen Informatics"/>
        </authorList>
    </citation>
    <scope>NUCLEOTIDE SEQUENCE [LARGE SCALE GENOMIC DNA]</scope>
    <source>
        <strain evidence="2 3">Egypt</strain>
    </source>
</reference>
<feature type="compositionally biased region" description="Basic and acidic residues" evidence="1">
    <location>
        <begin position="398"/>
        <end position="414"/>
    </location>
</feature>
<evidence type="ECO:0000313" key="2">
    <source>
        <dbReference type="EMBL" id="VDP72365.1"/>
    </source>
</evidence>
<feature type="region of interest" description="Disordered" evidence="1">
    <location>
        <begin position="390"/>
        <end position="414"/>
    </location>
</feature>
<evidence type="ECO:0000313" key="3">
    <source>
        <dbReference type="Proteomes" id="UP000272942"/>
    </source>
</evidence>
<dbReference type="Gene3D" id="6.10.10.90">
    <property type="match status" value="1"/>
</dbReference>
<reference evidence="4" key="1">
    <citation type="submission" date="2016-06" db="UniProtKB">
        <authorList>
            <consortium name="WormBaseParasite"/>
        </authorList>
    </citation>
    <scope>IDENTIFICATION</scope>
</reference>
<name>A0A183ABM4_9TREM</name>
<dbReference type="Proteomes" id="UP000272942">
    <property type="component" value="Unassembled WGS sequence"/>
</dbReference>
<dbReference type="EMBL" id="UZAN01041217">
    <property type="protein sequence ID" value="VDP72365.1"/>
    <property type="molecule type" value="Genomic_DNA"/>
</dbReference>
<feature type="region of interest" description="Disordered" evidence="1">
    <location>
        <begin position="443"/>
        <end position="466"/>
    </location>
</feature>
<sequence length="802" mass="91364">MEAAINSIRFELQVLQWDDAQCLRLTNVLNELSALMRCPQFAIEFVKAQGLEFVFQLVERFQHTDQVKPGVLKQQVSVWSSLVACLAQISEYGISSADEEFSDISREEESREVSGGPDTALNRTFNELFSWHLVSDTFVAVLSQKCMVEYDMTSLKNELKVLLKLLNHCVHNVFGPEGDQANRAASNPPGPATGEDSAMRCSGTATPLELSGVPEWAIHPLRNELMCYLLGCMYVLLYHAFRAGRLATVLPNYLNSRTLSELRSYLPQMKLRPRQLLQLINALDSSKRPNAPKFPSEIGVSPIATRRESSSRGGSNFFFHVATTVNPEYAKPTTASLDFMAPVHILYRLQRLQFALLANELMMSAHQEVNYQWSTIPVIAPDVGYSFSHFGGKHPRREGKQHAELTDARPDSERLARKLSEKKITFDGIPRYYNADEISRLLGGSSTDRQSKRVNPPSNSSAKTSLSRPQFPLIQVVSSICHLLCQLFNVTDRIETLRFPEIHKIQPDLNLFYPMFFEPRASGITAFEDIFIISICVFFDVWTQLNACSPDVDGVVLWEQLSYTIKQDPLSLEEFEQLLRQYNLQSVLTEWKRTDQVNREEMYKTHPILKDLNAHLRKSHRGHVQDQRINAMMCSAPLEYVPQKNQKQPHRDSVKYQVYLSPDLNSLVLMDQKKCTQGLWPLTCIERVTTGTEERVKKNPERTIVLRISIRDSNEQDECGLTASGKSHVALLARNEVDYNYWLDGFYFLRLLNSPSKRFAEDIQLLTVLDMELRVAGLDLSVLPTKPRPIPPDPPEFDFKEP</sequence>
<dbReference type="AlphaFoldDB" id="A0A183ABM4"/>
<dbReference type="WBParaSite" id="ECPE_0000437101-mRNA-1">
    <property type="protein sequence ID" value="ECPE_0000437101-mRNA-1"/>
    <property type="gene ID" value="ECPE_0000437101"/>
</dbReference>
<gene>
    <name evidence="2" type="ORF">ECPE_LOCUS4359</name>
</gene>
<accession>A0A183ABM4</accession>
<proteinExistence type="predicted"/>
<dbReference type="OrthoDB" id="28413at2759"/>
<organism evidence="4">
    <name type="scientific">Echinostoma caproni</name>
    <dbReference type="NCBI Taxonomy" id="27848"/>
    <lineage>
        <taxon>Eukaryota</taxon>
        <taxon>Metazoa</taxon>
        <taxon>Spiralia</taxon>
        <taxon>Lophotrochozoa</taxon>
        <taxon>Platyhelminthes</taxon>
        <taxon>Trematoda</taxon>
        <taxon>Digenea</taxon>
        <taxon>Plagiorchiida</taxon>
        <taxon>Echinostomata</taxon>
        <taxon>Echinostomatoidea</taxon>
        <taxon>Echinostomatidae</taxon>
        <taxon>Echinostoma</taxon>
    </lineage>
</organism>
<feature type="region of interest" description="Disordered" evidence="1">
    <location>
        <begin position="180"/>
        <end position="200"/>
    </location>
</feature>
<evidence type="ECO:0000256" key="1">
    <source>
        <dbReference type="SAM" id="MobiDB-lite"/>
    </source>
</evidence>
<feature type="compositionally biased region" description="Polar residues" evidence="1">
    <location>
        <begin position="456"/>
        <end position="466"/>
    </location>
</feature>
<protein>
    <submittedName>
        <fullName evidence="4">ELMO domain-containing protein</fullName>
    </submittedName>
</protein>
<evidence type="ECO:0000313" key="4">
    <source>
        <dbReference type="WBParaSite" id="ECPE_0000437101-mRNA-1"/>
    </source>
</evidence>
<keyword evidence="3" id="KW-1185">Reference proteome</keyword>